<accession>A0A7X4RUU1</accession>
<protein>
    <recommendedName>
        <fullName evidence="4">HEAT repeat domain-containing protein</fullName>
    </recommendedName>
</protein>
<dbReference type="RefSeq" id="WP_161156397.1">
    <property type="nucleotide sequence ID" value="NZ_WEKT01000025.1"/>
</dbReference>
<organism evidence="2 3">
    <name type="scientific">Vibrio eleionomae</name>
    <dbReference type="NCBI Taxonomy" id="2653505"/>
    <lineage>
        <taxon>Bacteria</taxon>
        <taxon>Pseudomonadati</taxon>
        <taxon>Pseudomonadota</taxon>
        <taxon>Gammaproteobacteria</taxon>
        <taxon>Vibrionales</taxon>
        <taxon>Vibrionaceae</taxon>
        <taxon>Vibrio</taxon>
    </lineage>
</organism>
<reference evidence="2 3" key="1">
    <citation type="submission" date="2019-10" db="EMBL/GenBank/DDBJ databases">
        <title>Vibrio sp. nov. isolated from a shrimp pond.</title>
        <authorList>
            <person name="Gomez-Gil B."/>
            <person name="Enciso-Ibarra J."/>
            <person name="Enciso-Ibarra K."/>
            <person name="Bolan-Mejia C."/>
        </authorList>
    </citation>
    <scope>NUCLEOTIDE SEQUENCE [LARGE SCALE GENOMIC DNA]</scope>
    <source>
        <strain evidence="2 3">CAIM 722</strain>
    </source>
</reference>
<feature type="chain" id="PRO_5031379467" description="HEAT repeat domain-containing protein" evidence="1">
    <location>
        <begin position="24"/>
        <end position="328"/>
    </location>
</feature>
<proteinExistence type="predicted"/>
<sequence>MQQGLLCSLLLLSLALYSGIAGAVEMSVAEQQEVLHDKTLEHKVDQLYDYAIKDDIDALKFAFQRLALPQQEAARYLLFKRLDKNNISLSAPLYGFVQRQNGLLPVYQITVKGDGYEFSSPAFNYTAVGSRLMKRWKQDQKVVDFVLKAELHELKLKAWLSGPDKLTHEKLLIKELDHLSIPAIQSLVDQLITVKVTSWLPSSAVMVRIAQVSHSPEVYKLLWLMRADGDIEGELDRLSKRNDHFAIKQMMLAAQNPRLKDEAIKDLARFNPMNDDVKAFLVNRLSDDDEVFKVAKTLVEQGHRSWLQELLSSNRQVKASVISQVLEQ</sequence>
<dbReference type="AlphaFoldDB" id="A0A7X4RUU1"/>
<gene>
    <name evidence="2" type="ORF">F9817_13485</name>
</gene>
<comment type="caution">
    <text evidence="2">The sequence shown here is derived from an EMBL/GenBank/DDBJ whole genome shotgun (WGS) entry which is preliminary data.</text>
</comment>
<keyword evidence="3" id="KW-1185">Reference proteome</keyword>
<dbReference type="EMBL" id="WEKT01000025">
    <property type="protein sequence ID" value="MZI94206.1"/>
    <property type="molecule type" value="Genomic_DNA"/>
</dbReference>
<name>A0A7X4RUU1_9VIBR</name>
<feature type="signal peptide" evidence="1">
    <location>
        <begin position="1"/>
        <end position="23"/>
    </location>
</feature>
<keyword evidence="1" id="KW-0732">Signal</keyword>
<evidence type="ECO:0000313" key="3">
    <source>
        <dbReference type="Proteomes" id="UP000462621"/>
    </source>
</evidence>
<dbReference type="Proteomes" id="UP000462621">
    <property type="component" value="Unassembled WGS sequence"/>
</dbReference>
<evidence type="ECO:0008006" key="4">
    <source>
        <dbReference type="Google" id="ProtNLM"/>
    </source>
</evidence>
<evidence type="ECO:0000313" key="2">
    <source>
        <dbReference type="EMBL" id="MZI94206.1"/>
    </source>
</evidence>
<evidence type="ECO:0000256" key="1">
    <source>
        <dbReference type="SAM" id="SignalP"/>
    </source>
</evidence>